<comment type="caution">
    <text evidence="1">The sequence shown here is derived from an EMBL/GenBank/DDBJ whole genome shotgun (WGS) entry which is preliminary data.</text>
</comment>
<keyword evidence="2" id="KW-1185">Reference proteome</keyword>
<evidence type="ECO:0000313" key="1">
    <source>
        <dbReference type="EMBL" id="MFL9840507.1"/>
    </source>
</evidence>
<evidence type="ECO:0000313" key="2">
    <source>
        <dbReference type="Proteomes" id="UP001629244"/>
    </source>
</evidence>
<accession>A0ABW8YKT3</accession>
<proteinExistence type="predicted"/>
<protein>
    <submittedName>
        <fullName evidence="1">Uncharacterized protein</fullName>
    </submittedName>
</protein>
<name>A0ABW8YKT3_9SPHN</name>
<reference evidence="1 2" key="1">
    <citation type="submission" date="2024-06" db="EMBL/GenBank/DDBJ databases">
        <authorList>
            <person name="Kaempfer P."/>
            <person name="Viver T."/>
        </authorList>
    </citation>
    <scope>NUCLEOTIDE SEQUENCE [LARGE SCALE GENOMIC DNA]</scope>
    <source>
        <strain evidence="1 2">ST-64</strain>
    </source>
</reference>
<dbReference type="RefSeq" id="WP_408077442.1">
    <property type="nucleotide sequence ID" value="NZ_JBELQC010000001.1"/>
</dbReference>
<gene>
    <name evidence="1" type="ORF">ABS767_05980</name>
</gene>
<dbReference type="EMBL" id="JBELQC010000001">
    <property type="protein sequence ID" value="MFL9840507.1"/>
    <property type="molecule type" value="Genomic_DNA"/>
</dbReference>
<sequence length="90" mass="9809">MHLFKIIAADGATLTVCAEDYDAAADVFVAWHLGTYGTHPGAFEVLKRNRRWQGLNRAHVDEVLTQGITGVATYDPAQGWTVTPLAVPED</sequence>
<organism evidence="1 2">
    <name type="scientific">Sphingomonas plantiphila</name>
    <dbReference type="NCBI Taxonomy" id="3163295"/>
    <lineage>
        <taxon>Bacteria</taxon>
        <taxon>Pseudomonadati</taxon>
        <taxon>Pseudomonadota</taxon>
        <taxon>Alphaproteobacteria</taxon>
        <taxon>Sphingomonadales</taxon>
        <taxon>Sphingomonadaceae</taxon>
        <taxon>Sphingomonas</taxon>
    </lineage>
</organism>
<dbReference type="Proteomes" id="UP001629244">
    <property type="component" value="Unassembled WGS sequence"/>
</dbReference>